<dbReference type="InterPro" id="IPR055170">
    <property type="entry name" value="GFO_IDH_MocA-like_dom"/>
</dbReference>
<dbReference type="Gene3D" id="3.30.360.10">
    <property type="entry name" value="Dihydrodipicolinate Reductase, domain 2"/>
    <property type="match status" value="1"/>
</dbReference>
<accession>A0AAN6GIW8</accession>
<dbReference type="SUPFAM" id="SSF55347">
    <property type="entry name" value="Glyceraldehyde-3-phosphate dehydrogenase-like, C-terminal domain"/>
    <property type="match status" value="1"/>
</dbReference>
<dbReference type="GO" id="GO:0047837">
    <property type="term" value="F:D-xylose 1-dehydrogenase (NADP+) activity"/>
    <property type="evidence" value="ECO:0007669"/>
    <property type="project" value="UniProtKB-EC"/>
</dbReference>
<organism evidence="8 9">
    <name type="scientific">Tilletia horrida</name>
    <dbReference type="NCBI Taxonomy" id="155126"/>
    <lineage>
        <taxon>Eukaryota</taxon>
        <taxon>Fungi</taxon>
        <taxon>Dikarya</taxon>
        <taxon>Basidiomycota</taxon>
        <taxon>Ustilaginomycotina</taxon>
        <taxon>Exobasidiomycetes</taxon>
        <taxon>Tilletiales</taxon>
        <taxon>Tilletiaceae</taxon>
        <taxon>Tilletia</taxon>
    </lineage>
</organism>
<dbReference type="AlphaFoldDB" id="A0AAN6GIW8"/>
<dbReference type="EC" id="1.1.1.179" evidence="3"/>
<evidence type="ECO:0000256" key="1">
    <source>
        <dbReference type="ARBA" id="ARBA00010928"/>
    </source>
</evidence>
<dbReference type="Pfam" id="PF01408">
    <property type="entry name" value="GFO_IDH_MocA"/>
    <property type="match status" value="1"/>
</dbReference>
<comment type="caution">
    <text evidence="8">The sequence shown here is derived from an EMBL/GenBank/DDBJ whole genome shotgun (WGS) entry which is preliminary data.</text>
</comment>
<gene>
    <name evidence="8" type="ORF">OC846_006411</name>
</gene>
<name>A0AAN6GIW8_9BASI</name>
<comment type="catalytic activity">
    <reaction evidence="5">
        <text>D-xylose + NADP(+) = D-xylono-1,5-lactone + NADPH + H(+)</text>
        <dbReference type="Rhea" id="RHEA:22000"/>
        <dbReference type="ChEBI" id="CHEBI:15378"/>
        <dbReference type="ChEBI" id="CHEBI:15867"/>
        <dbReference type="ChEBI" id="CHEBI:53455"/>
        <dbReference type="ChEBI" id="CHEBI:57783"/>
        <dbReference type="ChEBI" id="CHEBI:58349"/>
        <dbReference type="EC" id="1.1.1.179"/>
    </reaction>
</comment>
<evidence type="ECO:0000256" key="4">
    <source>
        <dbReference type="ARBA" id="ARBA00042988"/>
    </source>
</evidence>
<keyword evidence="2" id="KW-0560">Oxidoreductase</keyword>
<dbReference type="EMBL" id="JAPDMZ010000361">
    <property type="protein sequence ID" value="KAK0543448.1"/>
    <property type="molecule type" value="Genomic_DNA"/>
</dbReference>
<dbReference type="Gene3D" id="3.40.50.720">
    <property type="entry name" value="NAD(P)-binding Rossmann-like Domain"/>
    <property type="match status" value="1"/>
</dbReference>
<evidence type="ECO:0000256" key="5">
    <source>
        <dbReference type="ARBA" id="ARBA00049233"/>
    </source>
</evidence>
<dbReference type="Proteomes" id="UP001176517">
    <property type="component" value="Unassembled WGS sequence"/>
</dbReference>
<evidence type="ECO:0000256" key="3">
    <source>
        <dbReference type="ARBA" id="ARBA00038984"/>
    </source>
</evidence>
<protein>
    <recommendedName>
        <fullName evidence="3">D-xylose 1-dehydrogenase (NADP(+), D-xylono-1,5-lactone-forming)</fullName>
        <ecNumber evidence="3">1.1.1.179</ecNumber>
    </recommendedName>
    <alternativeName>
        <fullName evidence="4">D-xylose-NADP dehydrogenase</fullName>
    </alternativeName>
</protein>
<dbReference type="Pfam" id="PF22725">
    <property type="entry name" value="GFO_IDH_MocA_C3"/>
    <property type="match status" value="1"/>
</dbReference>
<feature type="domain" description="Gfo/Idh/MocA-like oxidoreductase N-terminal" evidence="6">
    <location>
        <begin position="13"/>
        <end position="135"/>
    </location>
</feature>
<evidence type="ECO:0000313" key="9">
    <source>
        <dbReference type="Proteomes" id="UP001176517"/>
    </source>
</evidence>
<dbReference type="PANTHER" id="PTHR22604:SF105">
    <property type="entry name" value="TRANS-1,2-DIHYDROBENZENE-1,2-DIOL DEHYDROGENASE"/>
    <property type="match status" value="1"/>
</dbReference>
<evidence type="ECO:0000259" key="7">
    <source>
        <dbReference type="Pfam" id="PF22725"/>
    </source>
</evidence>
<evidence type="ECO:0000259" key="6">
    <source>
        <dbReference type="Pfam" id="PF01408"/>
    </source>
</evidence>
<comment type="similarity">
    <text evidence="1">Belongs to the Gfo/Idh/MocA family.</text>
</comment>
<sequence length="360" mass="39798">MGFVSSPGILATGGIAKVFTTDLIANPTTRNVSDVVHTVVGVASSTSADRAASFIKEVGLDSQRTVAYGTYEEMCKNPDIDIVYVATPHAFHYRDVLLCLNHGKHVCCEKPFTINAKQAERLFDLAKQKNLLLMEAVWTRFFPIVAEILDLVHHKQALGKIRRVQSDLSSYFAPDPRHRLYAPELGGGALLDLGIYALTWQSLILHRHPENHNKAPRVSSSVVKTDLTNVDESTSMILSFDELGAQGIATCSMKVNSAEPVVTIIGEKGDLTIRRDPYRPETYTILQKNSDGVYVEARTKQVKIPGQGMFYEADACARAVRDGKLEVEQCKHADTLFTMRVMDQARAEAGFVYPSPLEDL</sequence>
<dbReference type="SUPFAM" id="SSF51735">
    <property type="entry name" value="NAD(P)-binding Rossmann-fold domains"/>
    <property type="match status" value="1"/>
</dbReference>
<feature type="domain" description="GFO/IDH/MocA-like oxidoreductase" evidence="7">
    <location>
        <begin position="155"/>
        <end position="271"/>
    </location>
</feature>
<proteinExistence type="inferred from homology"/>
<dbReference type="GO" id="GO:0000166">
    <property type="term" value="F:nucleotide binding"/>
    <property type="evidence" value="ECO:0007669"/>
    <property type="project" value="InterPro"/>
</dbReference>
<dbReference type="PANTHER" id="PTHR22604">
    <property type="entry name" value="OXIDOREDUCTASES"/>
    <property type="match status" value="1"/>
</dbReference>
<dbReference type="InterPro" id="IPR000683">
    <property type="entry name" value="Gfo/Idh/MocA-like_OxRdtase_N"/>
</dbReference>
<keyword evidence="9" id="KW-1185">Reference proteome</keyword>
<dbReference type="InterPro" id="IPR050984">
    <property type="entry name" value="Gfo/Idh/MocA_domain"/>
</dbReference>
<evidence type="ECO:0000313" key="8">
    <source>
        <dbReference type="EMBL" id="KAK0543448.1"/>
    </source>
</evidence>
<reference evidence="8" key="1">
    <citation type="journal article" date="2023" name="PhytoFront">
        <title>Draft Genome Resources of Seven Strains of Tilletia horrida, Causal Agent of Kernel Smut of Rice.</title>
        <authorList>
            <person name="Khanal S."/>
            <person name="Antony Babu S."/>
            <person name="Zhou X.G."/>
        </authorList>
    </citation>
    <scope>NUCLEOTIDE SEQUENCE</scope>
    <source>
        <strain evidence="8">TX6</strain>
    </source>
</reference>
<evidence type="ECO:0000256" key="2">
    <source>
        <dbReference type="ARBA" id="ARBA00023002"/>
    </source>
</evidence>
<dbReference type="InterPro" id="IPR036291">
    <property type="entry name" value="NAD(P)-bd_dom_sf"/>
</dbReference>